<gene>
    <name evidence="2" type="ORF">FIBSPDRAFT_1040411</name>
</gene>
<feature type="transmembrane region" description="Helical" evidence="1">
    <location>
        <begin position="97"/>
        <end position="119"/>
    </location>
</feature>
<feature type="transmembrane region" description="Helical" evidence="1">
    <location>
        <begin position="15"/>
        <end position="36"/>
    </location>
</feature>
<feature type="transmembrane region" description="Helical" evidence="1">
    <location>
        <begin position="125"/>
        <end position="144"/>
    </location>
</feature>
<evidence type="ECO:0000313" key="3">
    <source>
        <dbReference type="Proteomes" id="UP000076532"/>
    </source>
</evidence>
<feature type="transmembrane region" description="Helical" evidence="1">
    <location>
        <begin position="56"/>
        <end position="76"/>
    </location>
</feature>
<keyword evidence="1" id="KW-0472">Membrane</keyword>
<dbReference type="Proteomes" id="UP000076532">
    <property type="component" value="Unassembled WGS sequence"/>
</dbReference>
<evidence type="ECO:0000256" key="1">
    <source>
        <dbReference type="SAM" id="Phobius"/>
    </source>
</evidence>
<keyword evidence="3" id="KW-1185">Reference proteome</keyword>
<keyword evidence="1" id="KW-0812">Transmembrane</keyword>
<name>A0A166Q9L5_9AGAM</name>
<organism evidence="2 3">
    <name type="scientific">Athelia psychrophila</name>
    <dbReference type="NCBI Taxonomy" id="1759441"/>
    <lineage>
        <taxon>Eukaryota</taxon>
        <taxon>Fungi</taxon>
        <taxon>Dikarya</taxon>
        <taxon>Basidiomycota</taxon>
        <taxon>Agaricomycotina</taxon>
        <taxon>Agaricomycetes</taxon>
        <taxon>Agaricomycetidae</taxon>
        <taxon>Atheliales</taxon>
        <taxon>Atheliaceae</taxon>
        <taxon>Athelia</taxon>
    </lineage>
</organism>
<protein>
    <submittedName>
        <fullName evidence="2">Uncharacterized protein</fullName>
    </submittedName>
</protein>
<sequence>MIMPYLIRTFNHAKMYNLCFWMFPFMFPLLAVLNLIARGGYDRTTGELSSHASAAIWVGIAIVMAMARFANLAYSFNFILVKENCPNSASLGMSNGIVQVAMCLARALSPASMSSIFAVSIDYNLLGGFAWALATCLLGLLGIIESRSLIRLNRPRR</sequence>
<proteinExistence type="predicted"/>
<keyword evidence="1" id="KW-1133">Transmembrane helix</keyword>
<reference evidence="2 3" key="1">
    <citation type="journal article" date="2016" name="Mol. Biol. Evol.">
        <title>Comparative Genomics of Early-Diverging Mushroom-Forming Fungi Provides Insights into the Origins of Lignocellulose Decay Capabilities.</title>
        <authorList>
            <person name="Nagy L.G."/>
            <person name="Riley R."/>
            <person name="Tritt A."/>
            <person name="Adam C."/>
            <person name="Daum C."/>
            <person name="Floudas D."/>
            <person name="Sun H."/>
            <person name="Yadav J.S."/>
            <person name="Pangilinan J."/>
            <person name="Larsson K.H."/>
            <person name="Matsuura K."/>
            <person name="Barry K."/>
            <person name="Labutti K."/>
            <person name="Kuo R."/>
            <person name="Ohm R.A."/>
            <person name="Bhattacharya S.S."/>
            <person name="Shirouzu T."/>
            <person name="Yoshinaga Y."/>
            <person name="Martin F.M."/>
            <person name="Grigoriev I.V."/>
            <person name="Hibbett D.S."/>
        </authorList>
    </citation>
    <scope>NUCLEOTIDE SEQUENCE [LARGE SCALE GENOMIC DNA]</scope>
    <source>
        <strain evidence="2 3">CBS 109695</strain>
    </source>
</reference>
<dbReference type="EMBL" id="KV417511">
    <property type="protein sequence ID" value="KZP26910.1"/>
    <property type="molecule type" value="Genomic_DNA"/>
</dbReference>
<dbReference type="AlphaFoldDB" id="A0A166Q9L5"/>
<dbReference type="OrthoDB" id="419616at2759"/>
<evidence type="ECO:0000313" key="2">
    <source>
        <dbReference type="EMBL" id="KZP26910.1"/>
    </source>
</evidence>
<accession>A0A166Q9L5</accession>